<evidence type="ECO:0000313" key="3">
    <source>
        <dbReference type="Proteomes" id="UP000198925"/>
    </source>
</evidence>
<dbReference type="EMBL" id="FMZX01000001">
    <property type="protein sequence ID" value="SDC46685.1"/>
    <property type="molecule type" value="Genomic_DNA"/>
</dbReference>
<dbReference type="Pfam" id="PF19630">
    <property type="entry name" value="DUF6134"/>
    <property type="match status" value="1"/>
</dbReference>
<evidence type="ECO:0000256" key="1">
    <source>
        <dbReference type="SAM" id="SignalP"/>
    </source>
</evidence>
<keyword evidence="1" id="KW-0732">Signal</keyword>
<accession>A0A1G6LVB0</accession>
<name>A0A1G6LVB0_9PROT</name>
<gene>
    <name evidence="2" type="ORF">SAMN04487779_10011009</name>
</gene>
<feature type="signal peptide" evidence="1">
    <location>
        <begin position="1"/>
        <end position="20"/>
    </location>
</feature>
<organism evidence="2 3">
    <name type="scientific">Belnapia rosea</name>
    <dbReference type="NCBI Taxonomy" id="938405"/>
    <lineage>
        <taxon>Bacteria</taxon>
        <taxon>Pseudomonadati</taxon>
        <taxon>Pseudomonadota</taxon>
        <taxon>Alphaproteobacteria</taxon>
        <taxon>Acetobacterales</taxon>
        <taxon>Roseomonadaceae</taxon>
        <taxon>Belnapia</taxon>
    </lineage>
</organism>
<reference evidence="2 3" key="1">
    <citation type="submission" date="2016-10" db="EMBL/GenBank/DDBJ databases">
        <authorList>
            <person name="de Groot N.N."/>
        </authorList>
    </citation>
    <scope>NUCLEOTIDE SEQUENCE [LARGE SCALE GENOMIC DNA]</scope>
    <source>
        <strain evidence="2 3">CPCC 100156</strain>
    </source>
</reference>
<dbReference type="InterPro" id="IPR045767">
    <property type="entry name" value="DUF6134"/>
</dbReference>
<dbReference type="Proteomes" id="UP000198925">
    <property type="component" value="Unassembled WGS sequence"/>
</dbReference>
<dbReference type="RefSeq" id="WP_090661007.1">
    <property type="nucleotide sequence ID" value="NZ_FMZX01000001.1"/>
</dbReference>
<evidence type="ECO:0000313" key="2">
    <source>
        <dbReference type="EMBL" id="SDC46685.1"/>
    </source>
</evidence>
<sequence length="199" mass="21925">MRRRHLPLLALPLLARPAGAAPSAYRFRIMREGSAIGTHQVTIAEAGGQLTARTEVAVQVKLVGITVFRLTHSFTEVWAGDRLRSITSHHDRNGTVKDMTARAEGGAILVQGPEGPQRLAAEAAPLSWWDPRRFDRPLFDSETGKPLRLQWSRSPMAGGLVTWRATGDEEGEGQYAADGTWLAWRTRGDDGSLVIYERS</sequence>
<dbReference type="STRING" id="938405.SAMN02927895_01691"/>
<keyword evidence="3" id="KW-1185">Reference proteome</keyword>
<dbReference type="AlphaFoldDB" id="A0A1G6LVB0"/>
<proteinExistence type="predicted"/>
<feature type="chain" id="PRO_5011551442" evidence="1">
    <location>
        <begin position="21"/>
        <end position="199"/>
    </location>
</feature>
<protein>
    <submittedName>
        <fullName evidence="2">Uncharacterized protein</fullName>
    </submittedName>
</protein>